<evidence type="ECO:0000256" key="1">
    <source>
        <dbReference type="ARBA" id="ARBA00006420"/>
    </source>
</evidence>
<dbReference type="PANTHER" id="PTHR10093">
    <property type="entry name" value="IRON-SULFUR CLUSTER ASSEMBLY ENZYME NIFU HOMOLOG"/>
    <property type="match status" value="1"/>
</dbReference>
<protein>
    <submittedName>
        <fullName evidence="3">SUF system NifU family Fe-S cluster assembly protein</fullName>
    </submittedName>
</protein>
<dbReference type="KEGG" id="ock:EXM22_12840"/>
<dbReference type="OrthoDB" id="9804157at2"/>
<dbReference type="Proteomes" id="UP000324209">
    <property type="component" value="Chromosome"/>
</dbReference>
<dbReference type="GO" id="GO:0005506">
    <property type="term" value="F:iron ion binding"/>
    <property type="evidence" value="ECO:0007669"/>
    <property type="project" value="InterPro"/>
</dbReference>
<name>A0A5C1QQE1_9SPIO</name>
<reference evidence="3 4" key="1">
    <citation type="submission" date="2019-02" db="EMBL/GenBank/DDBJ databases">
        <title>Complete Genome Sequence and Methylome Analysis of free living Spirochaetas.</title>
        <authorList>
            <person name="Fomenkov A."/>
            <person name="Dubinina G."/>
            <person name="Leshcheva N."/>
            <person name="Mikheeva N."/>
            <person name="Grabovich M."/>
            <person name="Vincze T."/>
            <person name="Roberts R.J."/>
        </authorList>
    </citation>
    <scope>NUCLEOTIDE SEQUENCE [LARGE SCALE GENOMIC DNA]</scope>
    <source>
        <strain evidence="3 4">K2</strain>
    </source>
</reference>
<accession>A0A5C1QQE1</accession>
<dbReference type="NCBIfam" id="TIGR01994">
    <property type="entry name" value="SUF_scaf_2"/>
    <property type="match status" value="1"/>
</dbReference>
<evidence type="ECO:0000313" key="4">
    <source>
        <dbReference type="Proteomes" id="UP000324209"/>
    </source>
</evidence>
<feature type="domain" description="NIF system FeS cluster assembly NifU N-terminal" evidence="2">
    <location>
        <begin position="7"/>
        <end position="127"/>
    </location>
</feature>
<dbReference type="Pfam" id="PF01592">
    <property type="entry name" value="NifU_N"/>
    <property type="match status" value="1"/>
</dbReference>
<dbReference type="EMBL" id="CP036150">
    <property type="protein sequence ID" value="QEN08834.1"/>
    <property type="molecule type" value="Genomic_DNA"/>
</dbReference>
<dbReference type="InterPro" id="IPR002871">
    <property type="entry name" value="NIF_FeS_clus_asmbl_NifU_N"/>
</dbReference>
<dbReference type="SUPFAM" id="SSF82649">
    <property type="entry name" value="SufE/NifU"/>
    <property type="match status" value="1"/>
</dbReference>
<evidence type="ECO:0000313" key="3">
    <source>
        <dbReference type="EMBL" id="QEN08834.1"/>
    </source>
</evidence>
<sequence length="144" mass="16197">MQFDDLYKEIIQDHYRHPRNKQALSDKDQGAVLDNPSCGDRVALKIVWDEEERISSISFDGEGCSISMASASMMTELLSGKTREEALATALEIHKVFRGEEPGENLEPFGDIVSLQGLVQYPVRLKCATLAWQTLDLLLNKEKL</sequence>
<comment type="similarity">
    <text evidence="1">Belongs to the NifU family.</text>
</comment>
<organism evidence="3 4">
    <name type="scientific">Oceanispirochaeta crateris</name>
    <dbReference type="NCBI Taxonomy" id="2518645"/>
    <lineage>
        <taxon>Bacteria</taxon>
        <taxon>Pseudomonadati</taxon>
        <taxon>Spirochaetota</taxon>
        <taxon>Spirochaetia</taxon>
        <taxon>Spirochaetales</taxon>
        <taxon>Spirochaetaceae</taxon>
        <taxon>Oceanispirochaeta</taxon>
    </lineage>
</organism>
<dbReference type="GO" id="GO:0016226">
    <property type="term" value="P:iron-sulfur cluster assembly"/>
    <property type="evidence" value="ECO:0007669"/>
    <property type="project" value="InterPro"/>
</dbReference>
<evidence type="ECO:0000259" key="2">
    <source>
        <dbReference type="Pfam" id="PF01592"/>
    </source>
</evidence>
<keyword evidence="4" id="KW-1185">Reference proteome</keyword>
<dbReference type="AlphaFoldDB" id="A0A5C1QQE1"/>
<dbReference type="RefSeq" id="WP_149486913.1">
    <property type="nucleotide sequence ID" value="NZ_CP036150.1"/>
</dbReference>
<proteinExistence type="inferred from homology"/>
<dbReference type="GO" id="GO:0051536">
    <property type="term" value="F:iron-sulfur cluster binding"/>
    <property type="evidence" value="ECO:0007669"/>
    <property type="project" value="InterPro"/>
</dbReference>
<gene>
    <name evidence="3" type="ORF">EXM22_12840</name>
</gene>
<dbReference type="Gene3D" id="3.90.1010.10">
    <property type="match status" value="1"/>
</dbReference>
<dbReference type="FunFam" id="3.90.1010.10:FF:000002">
    <property type="entry name" value="Iron-sulfur cluster assembly scaffold protein NifU"/>
    <property type="match status" value="1"/>
</dbReference>
<dbReference type="CDD" id="cd06664">
    <property type="entry name" value="IscU_like"/>
    <property type="match status" value="1"/>
</dbReference>